<protein>
    <submittedName>
        <fullName evidence="2">Uncharacterized protein</fullName>
    </submittedName>
</protein>
<feature type="region of interest" description="Disordered" evidence="1">
    <location>
        <begin position="167"/>
        <end position="189"/>
    </location>
</feature>
<evidence type="ECO:0000313" key="3">
    <source>
        <dbReference type="Proteomes" id="UP001295444"/>
    </source>
</evidence>
<organism evidence="2 3">
    <name type="scientific">Pelobates cultripes</name>
    <name type="common">Western spadefoot toad</name>
    <dbReference type="NCBI Taxonomy" id="61616"/>
    <lineage>
        <taxon>Eukaryota</taxon>
        <taxon>Metazoa</taxon>
        <taxon>Chordata</taxon>
        <taxon>Craniata</taxon>
        <taxon>Vertebrata</taxon>
        <taxon>Euteleostomi</taxon>
        <taxon>Amphibia</taxon>
        <taxon>Batrachia</taxon>
        <taxon>Anura</taxon>
        <taxon>Pelobatoidea</taxon>
        <taxon>Pelobatidae</taxon>
        <taxon>Pelobates</taxon>
    </lineage>
</organism>
<accession>A0AAD1STE1</accession>
<evidence type="ECO:0000313" key="2">
    <source>
        <dbReference type="EMBL" id="CAH2311515.1"/>
    </source>
</evidence>
<dbReference type="Proteomes" id="UP001295444">
    <property type="component" value="Chromosome 08"/>
</dbReference>
<feature type="region of interest" description="Disordered" evidence="1">
    <location>
        <begin position="77"/>
        <end position="135"/>
    </location>
</feature>
<evidence type="ECO:0000256" key="1">
    <source>
        <dbReference type="SAM" id="MobiDB-lite"/>
    </source>
</evidence>
<dbReference type="EMBL" id="OW240919">
    <property type="protein sequence ID" value="CAH2311515.1"/>
    <property type="molecule type" value="Genomic_DNA"/>
</dbReference>
<reference evidence="2" key="1">
    <citation type="submission" date="2022-03" db="EMBL/GenBank/DDBJ databases">
        <authorList>
            <person name="Alioto T."/>
            <person name="Alioto T."/>
            <person name="Gomez Garrido J."/>
        </authorList>
    </citation>
    <scope>NUCLEOTIDE SEQUENCE</scope>
</reference>
<keyword evidence="3" id="KW-1185">Reference proteome</keyword>
<sequence length="268" mass="30064">MESRRALEELLYGPATKSIIKPKIAQDWANQAKPFTSNSPTKRRSGQRPVGKHVAPPWLLRPGARRVGVAAEPLDWRSQKDASHTSRLRCSPLLGRAGDPGPPQEGYPAHTEAPWTTGESGTSPNMADAAWPPRTGADQDDILTRLDWHFTNFWRQLERRMRCPAPPPANTHRIPRNFPPKPSAPPADKVPTWRRIKYRISPRRKAAPRKPHRGIQIRSQPEKWKGTPKVTKESTYLPAIRGLAMQCDYSKWNCAVPLAGIGCPGLRD</sequence>
<dbReference type="AlphaFoldDB" id="A0AAD1STE1"/>
<feature type="region of interest" description="Disordered" evidence="1">
    <location>
        <begin position="30"/>
        <end position="64"/>
    </location>
</feature>
<name>A0AAD1STE1_PELCU</name>
<proteinExistence type="predicted"/>
<gene>
    <name evidence="2" type="ORF">PECUL_23A047980</name>
</gene>